<keyword evidence="1" id="KW-0808">Transferase</keyword>
<protein>
    <submittedName>
        <fullName evidence="1">Glycosyltransferase</fullName>
    </submittedName>
</protein>
<evidence type="ECO:0000313" key="2">
    <source>
        <dbReference type="Proteomes" id="UP000297972"/>
    </source>
</evidence>
<organism evidence="1 2">
    <name type="scientific">Paracoccus liaowanqingii</name>
    <dbReference type="NCBI Taxonomy" id="2560053"/>
    <lineage>
        <taxon>Bacteria</taxon>
        <taxon>Pseudomonadati</taxon>
        <taxon>Pseudomonadota</taxon>
        <taxon>Alphaproteobacteria</taxon>
        <taxon>Rhodobacterales</taxon>
        <taxon>Paracoccaceae</taxon>
        <taxon>Paracoccus</taxon>
    </lineage>
</organism>
<dbReference type="Gene3D" id="3.40.50.2000">
    <property type="entry name" value="Glycogen Phosphorylase B"/>
    <property type="match status" value="1"/>
</dbReference>
<comment type="caution">
    <text evidence="1">The sequence shown here is derived from an EMBL/GenBank/DDBJ whole genome shotgun (WGS) entry which is preliminary data.</text>
</comment>
<dbReference type="OrthoDB" id="9790710at2"/>
<name>A0A4Z1C539_9RHOB</name>
<dbReference type="Pfam" id="PF13692">
    <property type="entry name" value="Glyco_trans_1_4"/>
    <property type="match status" value="1"/>
</dbReference>
<evidence type="ECO:0000313" key="1">
    <source>
        <dbReference type="EMBL" id="TGN34585.1"/>
    </source>
</evidence>
<dbReference type="Proteomes" id="UP000297972">
    <property type="component" value="Unassembled WGS sequence"/>
</dbReference>
<feature type="non-terminal residue" evidence="1">
    <location>
        <position position="1"/>
    </location>
</feature>
<dbReference type="GO" id="GO:0016740">
    <property type="term" value="F:transferase activity"/>
    <property type="evidence" value="ECO:0007669"/>
    <property type="project" value="UniProtKB-KW"/>
</dbReference>
<dbReference type="SUPFAM" id="SSF53756">
    <property type="entry name" value="UDP-Glycosyltransferase/glycogen phosphorylase"/>
    <property type="match status" value="1"/>
</dbReference>
<dbReference type="RefSeq" id="WP_135819552.1">
    <property type="nucleotide sequence ID" value="NZ_SRPG01000657.1"/>
</dbReference>
<dbReference type="AlphaFoldDB" id="A0A4Z1C539"/>
<keyword evidence="2" id="KW-1185">Reference proteome</keyword>
<accession>A0A4Z1C539</accession>
<dbReference type="PANTHER" id="PTHR12526">
    <property type="entry name" value="GLYCOSYLTRANSFERASE"/>
    <property type="match status" value="1"/>
</dbReference>
<gene>
    <name evidence="1" type="ORF">E4L95_23605</name>
</gene>
<reference evidence="1 2" key="1">
    <citation type="submission" date="2019-03" db="EMBL/GenBank/DDBJ databases">
        <authorList>
            <person name="Li J."/>
        </authorList>
    </citation>
    <scope>NUCLEOTIDE SEQUENCE [LARGE SCALE GENOMIC DNA]</scope>
    <source>
        <strain evidence="1 2">3058</strain>
    </source>
</reference>
<proteinExistence type="predicted"/>
<sequence>VHTYKGCDALVGWGIARDRITVIPHGPLPINLSFGIATHQQERDHRWTFVLFGRLQEYKGLDILIEALAEMPAAVRARMRVIVAGEPFYDVAAVQRRAMSLNVSDVVDWRLTRLTECEMASLFEEADSFIFPYRRIEASGVYYTVKGLGKWIVASDLGSFSEEISNEIGRLVPPADASALAAAMTDAVGKIPDLCKARGPSWDEIGVDLANLYNRLLDRRGFIK</sequence>
<dbReference type="EMBL" id="SRPG01000657">
    <property type="protein sequence ID" value="TGN34585.1"/>
    <property type="molecule type" value="Genomic_DNA"/>
</dbReference>